<dbReference type="EMBL" id="MPUH01001166">
    <property type="protein sequence ID" value="OMJ69721.1"/>
    <property type="molecule type" value="Genomic_DNA"/>
</dbReference>
<dbReference type="InterPro" id="IPR036127">
    <property type="entry name" value="CcmE-like_sf"/>
</dbReference>
<keyword evidence="6 9" id="KW-1133">Transmembrane helix</keyword>
<evidence type="ECO:0000256" key="8">
    <source>
        <dbReference type="ARBA" id="ARBA00023136"/>
    </source>
</evidence>
<evidence type="ECO:0000256" key="4">
    <source>
        <dbReference type="ARBA" id="ARBA00022723"/>
    </source>
</evidence>
<evidence type="ECO:0000256" key="3">
    <source>
        <dbReference type="ARBA" id="ARBA00022692"/>
    </source>
</evidence>
<reference evidence="10 11" key="1">
    <citation type="submission" date="2016-11" db="EMBL/GenBank/DDBJ databases">
        <title>The macronuclear genome of Stentor coeruleus: a giant cell with tiny introns.</title>
        <authorList>
            <person name="Slabodnick M."/>
            <person name="Ruby J.G."/>
            <person name="Reiff S.B."/>
            <person name="Swart E.C."/>
            <person name="Gosai S."/>
            <person name="Prabakaran S."/>
            <person name="Witkowska E."/>
            <person name="Larue G.E."/>
            <person name="Fisher S."/>
            <person name="Freeman R.M."/>
            <person name="Gunawardena J."/>
            <person name="Chu W."/>
            <person name="Stover N.A."/>
            <person name="Gregory B.D."/>
            <person name="Nowacki M."/>
            <person name="Derisi J."/>
            <person name="Roy S.W."/>
            <person name="Marshall W.F."/>
            <person name="Sood P."/>
        </authorList>
    </citation>
    <scope>NUCLEOTIDE SEQUENCE [LARGE SCALE GENOMIC DNA]</scope>
    <source>
        <strain evidence="10">WM001</strain>
    </source>
</reference>
<evidence type="ECO:0000256" key="9">
    <source>
        <dbReference type="SAM" id="Phobius"/>
    </source>
</evidence>
<keyword evidence="8 9" id="KW-0472">Membrane</keyword>
<proteinExistence type="predicted"/>
<dbReference type="GO" id="GO:0017004">
    <property type="term" value="P:cytochrome complex assembly"/>
    <property type="evidence" value="ECO:0007669"/>
    <property type="project" value="UniProtKB-KW"/>
</dbReference>
<dbReference type="InterPro" id="IPR012340">
    <property type="entry name" value="NA-bd_OB-fold"/>
</dbReference>
<evidence type="ECO:0000256" key="1">
    <source>
        <dbReference type="ARBA" id="ARBA00004370"/>
    </source>
</evidence>
<protein>
    <recommendedName>
        <fullName evidence="12">Cytochrome c-type biogenesis protein CcmE</fullName>
    </recommendedName>
</protein>
<dbReference type="OrthoDB" id="6516547at2759"/>
<dbReference type="SUPFAM" id="SSF82093">
    <property type="entry name" value="Heme chaperone CcmE"/>
    <property type="match status" value="1"/>
</dbReference>
<dbReference type="AlphaFoldDB" id="A0A1R2AYW7"/>
<comment type="caution">
    <text evidence="10">The sequence shown here is derived from an EMBL/GenBank/DDBJ whole genome shotgun (WGS) entry which is preliminary data.</text>
</comment>
<evidence type="ECO:0000256" key="5">
    <source>
        <dbReference type="ARBA" id="ARBA00022748"/>
    </source>
</evidence>
<dbReference type="Pfam" id="PF03100">
    <property type="entry name" value="CcmE"/>
    <property type="match status" value="1"/>
</dbReference>
<dbReference type="PANTHER" id="PTHR34128">
    <property type="entry name" value="CYTOCHROME C-TYPE BIOGENESIS PROTEIN CCME HOMOLOG, MITOCHONDRIAL"/>
    <property type="match status" value="1"/>
</dbReference>
<keyword evidence="11" id="KW-1185">Reference proteome</keyword>
<gene>
    <name evidence="10" type="ORF">SteCoe_32485</name>
</gene>
<keyword evidence="4" id="KW-0479">Metal-binding</keyword>
<organism evidence="10 11">
    <name type="scientific">Stentor coeruleus</name>
    <dbReference type="NCBI Taxonomy" id="5963"/>
    <lineage>
        <taxon>Eukaryota</taxon>
        <taxon>Sar</taxon>
        <taxon>Alveolata</taxon>
        <taxon>Ciliophora</taxon>
        <taxon>Postciliodesmatophora</taxon>
        <taxon>Heterotrichea</taxon>
        <taxon>Heterotrichida</taxon>
        <taxon>Stentoridae</taxon>
        <taxon>Stentor</taxon>
    </lineage>
</organism>
<dbReference type="Gene3D" id="2.40.50.140">
    <property type="entry name" value="Nucleic acid-binding proteins"/>
    <property type="match status" value="1"/>
</dbReference>
<accession>A0A1R2AYW7</accession>
<comment type="subcellular location">
    <subcellularLocation>
        <location evidence="1">Membrane</location>
    </subcellularLocation>
</comment>
<evidence type="ECO:0000256" key="2">
    <source>
        <dbReference type="ARBA" id="ARBA00022617"/>
    </source>
</evidence>
<evidence type="ECO:0008006" key="12">
    <source>
        <dbReference type="Google" id="ProtNLM"/>
    </source>
</evidence>
<dbReference type="InterPro" id="IPR004329">
    <property type="entry name" value="CcmE"/>
</dbReference>
<keyword evidence="3 9" id="KW-0812">Transmembrane</keyword>
<name>A0A1R2AYW7_9CILI</name>
<feature type="transmembrane region" description="Helical" evidence="9">
    <location>
        <begin position="29"/>
        <end position="49"/>
    </location>
</feature>
<keyword evidence="5" id="KW-0201">Cytochrome c-type biogenesis</keyword>
<dbReference type="GO" id="GO:0046872">
    <property type="term" value="F:metal ion binding"/>
    <property type="evidence" value="ECO:0007669"/>
    <property type="project" value="UniProtKB-KW"/>
</dbReference>
<dbReference type="PANTHER" id="PTHR34128:SF2">
    <property type="entry name" value="CYTOCHROME C-TYPE BIOGENESIS PROTEIN CCME HOMOLOG, MITOCHONDRIAL"/>
    <property type="match status" value="1"/>
</dbReference>
<dbReference type="GO" id="GO:0017003">
    <property type="term" value="P:protein-heme linkage"/>
    <property type="evidence" value="ECO:0007669"/>
    <property type="project" value="InterPro"/>
</dbReference>
<dbReference type="Proteomes" id="UP000187209">
    <property type="component" value="Unassembled WGS sequence"/>
</dbReference>
<keyword evidence="2" id="KW-0349">Heme</keyword>
<dbReference type="GO" id="GO:0005886">
    <property type="term" value="C:plasma membrane"/>
    <property type="evidence" value="ECO:0007669"/>
    <property type="project" value="InterPro"/>
</dbReference>
<evidence type="ECO:0000256" key="7">
    <source>
        <dbReference type="ARBA" id="ARBA00023004"/>
    </source>
</evidence>
<keyword evidence="7" id="KW-0408">Iron</keyword>
<evidence type="ECO:0000256" key="6">
    <source>
        <dbReference type="ARBA" id="ARBA00022989"/>
    </source>
</evidence>
<evidence type="ECO:0000313" key="11">
    <source>
        <dbReference type="Proteomes" id="UP000187209"/>
    </source>
</evidence>
<sequence length="181" mass="20380">MRRFSELVPKDTESTGLKLFKLKLFSRPVVYRMLAIGSVGLALGSAFILTNKKGKIGALENSGGHKYYQPSEILETGVKIDTEKFYLIGIVKPGSVQIQPNTLKHTFVITDFIHEIRVHYDGVMPNTLREGETSRVSGEFVNDYNPVDFIASFVESGHDSERVKTTYQLRSRDITQKARPI</sequence>
<dbReference type="GO" id="GO:0020037">
    <property type="term" value="F:heme binding"/>
    <property type="evidence" value="ECO:0007669"/>
    <property type="project" value="InterPro"/>
</dbReference>
<evidence type="ECO:0000313" key="10">
    <source>
        <dbReference type="EMBL" id="OMJ69721.1"/>
    </source>
</evidence>